<dbReference type="InterPro" id="IPR011650">
    <property type="entry name" value="Peptidase_M20_dimer"/>
</dbReference>
<dbReference type="Pfam" id="PF01546">
    <property type="entry name" value="Peptidase_M20"/>
    <property type="match status" value="1"/>
</dbReference>
<dbReference type="InterPro" id="IPR050072">
    <property type="entry name" value="Peptidase_M20A"/>
</dbReference>
<dbReference type="EMBL" id="JBHSKY010000002">
    <property type="protein sequence ID" value="MFC5277640.1"/>
    <property type="molecule type" value="Genomic_DNA"/>
</dbReference>
<feature type="region of interest" description="Disordered" evidence="5">
    <location>
        <begin position="1"/>
        <end position="38"/>
    </location>
</feature>
<dbReference type="InterPro" id="IPR001261">
    <property type="entry name" value="ArgE/DapE_CS"/>
</dbReference>
<evidence type="ECO:0000256" key="2">
    <source>
        <dbReference type="ARBA" id="ARBA00022723"/>
    </source>
</evidence>
<feature type="domain" description="Peptidase M20 dimerisation" evidence="6">
    <location>
        <begin position="218"/>
        <end position="344"/>
    </location>
</feature>
<organism evidence="7 8">
    <name type="scientific">Halorubrum rubrum</name>
    <dbReference type="NCBI Taxonomy" id="1126240"/>
    <lineage>
        <taxon>Archaea</taxon>
        <taxon>Methanobacteriati</taxon>
        <taxon>Methanobacteriota</taxon>
        <taxon>Stenosarchaea group</taxon>
        <taxon>Halobacteria</taxon>
        <taxon>Halobacteriales</taxon>
        <taxon>Haloferacaceae</taxon>
        <taxon>Halorubrum</taxon>
    </lineage>
</organism>
<comment type="cofactor">
    <cofactor evidence="1">
        <name>Zn(2+)</name>
        <dbReference type="ChEBI" id="CHEBI:29105"/>
    </cofactor>
</comment>
<dbReference type="Gene3D" id="3.40.630.10">
    <property type="entry name" value="Zn peptidases"/>
    <property type="match status" value="2"/>
</dbReference>
<reference evidence="7 8" key="1">
    <citation type="journal article" date="2019" name="Int. J. Syst. Evol. Microbiol.">
        <title>The Global Catalogue of Microorganisms (GCM) 10K type strain sequencing project: providing services to taxonomists for standard genome sequencing and annotation.</title>
        <authorList>
            <consortium name="The Broad Institute Genomics Platform"/>
            <consortium name="The Broad Institute Genome Sequencing Center for Infectious Disease"/>
            <person name="Wu L."/>
            <person name="Ma J."/>
        </authorList>
    </citation>
    <scope>NUCLEOTIDE SEQUENCE [LARGE SCALE GENOMIC DNA]</scope>
    <source>
        <strain evidence="7 8">CGMCC 1.12124</strain>
    </source>
</reference>
<dbReference type="RefSeq" id="WP_256410701.1">
    <property type="nucleotide sequence ID" value="NZ_JANHDM010000002.1"/>
</dbReference>
<gene>
    <name evidence="7" type="ORF">ACFPM1_02480</name>
</gene>
<dbReference type="PANTHER" id="PTHR43808:SF32">
    <property type="entry name" value="ARGE_DAPE-RELATED DEACYLASE"/>
    <property type="match status" value="1"/>
</dbReference>
<evidence type="ECO:0000256" key="5">
    <source>
        <dbReference type="SAM" id="MobiDB-lite"/>
    </source>
</evidence>
<dbReference type="Gene3D" id="3.30.70.360">
    <property type="match status" value="1"/>
</dbReference>
<dbReference type="GO" id="GO:0046872">
    <property type="term" value="F:metal ion binding"/>
    <property type="evidence" value="ECO:0007669"/>
    <property type="project" value="UniProtKB-KW"/>
</dbReference>
<dbReference type="GO" id="GO:0016787">
    <property type="term" value="F:hydrolase activity"/>
    <property type="evidence" value="ECO:0007669"/>
    <property type="project" value="UniProtKB-KW"/>
</dbReference>
<keyword evidence="3" id="KW-0378">Hydrolase</keyword>
<dbReference type="InterPro" id="IPR036264">
    <property type="entry name" value="Bact_exopeptidase_dim_dom"/>
</dbReference>
<evidence type="ECO:0000256" key="4">
    <source>
        <dbReference type="ARBA" id="ARBA00022833"/>
    </source>
</evidence>
<sequence>MTDENSETIDLGDGPTGSIDTIGGEPTVSTDAIGDGPTVSTDRVVEIATDLIGFDTRNPPGGVRAIVDYVDDLLATAGFETERVITDPAKPNLLAVLPGRSDRTLLYNGHVDTVPFDADAWTHEPLGERAGDRIYGRGATDMKGPLAAMLAAGEAIAAAGDDPPVTLAFAVVGDEETGGDAGVDTLVGSDAFDRLAPDACVIGETTCSRGRHSVTVSDRGSIWLTLRAEGTAAHGSRPSLGDNAIDRLWEAVSLLRSRLTAREFDLDAALRPIIEESVEYYEPTLGAAAARDLFAHPTVNLGTIEGGEAVNTVPDAATARLDVRLTAGVETADVLADVRDCLDEFPAVSIADVSWSVGSYEPVDGPLVGAVSTAAAAVSGERIYRRSATGGGDAKTFRHAGVPTVEFAFGTDTVHAVDEYTTLEALARNAEVYAGLPATWAERVET</sequence>
<keyword evidence="2" id="KW-0479">Metal-binding</keyword>
<dbReference type="AlphaFoldDB" id="A0ABD5QY55"/>
<evidence type="ECO:0000256" key="3">
    <source>
        <dbReference type="ARBA" id="ARBA00022801"/>
    </source>
</evidence>
<dbReference type="Pfam" id="PF07687">
    <property type="entry name" value="M20_dimer"/>
    <property type="match status" value="1"/>
</dbReference>
<dbReference type="SUPFAM" id="SSF53187">
    <property type="entry name" value="Zn-dependent exopeptidases"/>
    <property type="match status" value="1"/>
</dbReference>
<dbReference type="InterPro" id="IPR002933">
    <property type="entry name" value="Peptidase_M20"/>
</dbReference>
<evidence type="ECO:0000313" key="7">
    <source>
        <dbReference type="EMBL" id="MFC5277640.1"/>
    </source>
</evidence>
<comment type="caution">
    <text evidence="7">The sequence shown here is derived from an EMBL/GenBank/DDBJ whole genome shotgun (WGS) entry which is preliminary data.</text>
</comment>
<dbReference type="PROSITE" id="PS00759">
    <property type="entry name" value="ARGE_DAPE_CPG2_2"/>
    <property type="match status" value="1"/>
</dbReference>
<evidence type="ECO:0000256" key="1">
    <source>
        <dbReference type="ARBA" id="ARBA00001947"/>
    </source>
</evidence>
<evidence type="ECO:0000259" key="6">
    <source>
        <dbReference type="Pfam" id="PF07687"/>
    </source>
</evidence>
<evidence type="ECO:0000313" key="8">
    <source>
        <dbReference type="Proteomes" id="UP001596118"/>
    </source>
</evidence>
<protein>
    <submittedName>
        <fullName evidence="7">M20 family metallopeptidase</fullName>
    </submittedName>
</protein>
<dbReference type="SUPFAM" id="SSF55031">
    <property type="entry name" value="Bacterial exopeptidase dimerisation domain"/>
    <property type="match status" value="1"/>
</dbReference>
<name>A0ABD5QY55_9EURY</name>
<keyword evidence="4" id="KW-0862">Zinc</keyword>
<proteinExistence type="predicted"/>
<dbReference type="PANTHER" id="PTHR43808">
    <property type="entry name" value="ACETYLORNITHINE DEACETYLASE"/>
    <property type="match status" value="1"/>
</dbReference>
<accession>A0ABD5QY55</accession>
<dbReference type="Proteomes" id="UP001596118">
    <property type="component" value="Unassembled WGS sequence"/>
</dbReference>
<keyword evidence="8" id="KW-1185">Reference proteome</keyword>